<sequence length="304" mass="32844">MSASNDESTAGDHRDSISDDGNSEKKLRLPFKRSRAENEILANAHDKTEFATTVSEQNGNSEEIAVAFLKQLLRLRAAAVDREQFLRSQLKERGVGAELIDRAIATDVITAGIDKEILEAIARSSINFEVNRSSAISFVSGVGGAATMALAIPGDLAQYYGHAFRIMQKLAYLNGWRSLVDDVDEVTDELLGQFAVFRGVMLGVGGASNALRSFIAQTAAPQIGKSVANKALMKTVWYPFTKKVLQQVGIKITKDTAGKAVTRAVPVVGGVITSGMTYASLKQQSNRLQKTLREIPAPGTEEQK</sequence>
<dbReference type="EMBL" id="CP019688">
    <property type="protein sequence ID" value="AQQ15799.1"/>
    <property type="molecule type" value="Genomic_DNA"/>
</dbReference>
<organism evidence="2 3">
    <name type="scientific">Corynebacterium glaucum</name>
    <dbReference type="NCBI Taxonomy" id="187491"/>
    <lineage>
        <taxon>Bacteria</taxon>
        <taxon>Bacillati</taxon>
        <taxon>Actinomycetota</taxon>
        <taxon>Actinomycetes</taxon>
        <taxon>Mycobacteriales</taxon>
        <taxon>Corynebacteriaceae</taxon>
        <taxon>Corynebacterium</taxon>
    </lineage>
</organism>
<gene>
    <name evidence="2" type="ORF">CGLAU_09240</name>
</gene>
<protein>
    <recommendedName>
        <fullName evidence="4">EcsC protein family protein</fullName>
    </recommendedName>
</protein>
<proteinExistence type="predicted"/>
<feature type="region of interest" description="Disordered" evidence="1">
    <location>
        <begin position="1"/>
        <end position="29"/>
    </location>
</feature>
<dbReference type="KEGG" id="cgv:CGLAU_09240"/>
<evidence type="ECO:0000313" key="3">
    <source>
        <dbReference type="Proteomes" id="UP000217209"/>
    </source>
</evidence>
<dbReference type="RefSeq" id="WP_095660434.1">
    <property type="nucleotide sequence ID" value="NZ_CP019688.1"/>
</dbReference>
<dbReference type="AlphaFoldDB" id="A0A1Q2HYA0"/>
<keyword evidence="3" id="KW-1185">Reference proteome</keyword>
<dbReference type="Proteomes" id="UP000217209">
    <property type="component" value="Chromosome"/>
</dbReference>
<accession>A0A1Q2HYA0</accession>
<name>A0A1Q2HYA0_9CORY</name>
<reference evidence="2 3" key="1">
    <citation type="submission" date="2016-12" db="EMBL/GenBank/DDBJ databases">
        <authorList>
            <person name="Song W.-J."/>
            <person name="Kurnit D.M."/>
        </authorList>
    </citation>
    <scope>NUCLEOTIDE SEQUENCE [LARGE SCALE GENOMIC DNA]</scope>
    <source>
        <strain evidence="2 3">DSM 30827</strain>
    </source>
</reference>
<dbReference type="OrthoDB" id="306887at2"/>
<evidence type="ECO:0000313" key="2">
    <source>
        <dbReference type="EMBL" id="AQQ15799.1"/>
    </source>
</evidence>
<feature type="compositionally biased region" description="Basic and acidic residues" evidence="1">
    <location>
        <begin position="10"/>
        <end position="27"/>
    </location>
</feature>
<evidence type="ECO:0008006" key="4">
    <source>
        <dbReference type="Google" id="ProtNLM"/>
    </source>
</evidence>
<evidence type="ECO:0000256" key="1">
    <source>
        <dbReference type="SAM" id="MobiDB-lite"/>
    </source>
</evidence>